<protein>
    <submittedName>
        <fullName evidence="1">Uncharacterized protein</fullName>
    </submittedName>
</protein>
<name>A0ABW9JHL7_9SPHI</name>
<feature type="non-terminal residue" evidence="1">
    <location>
        <position position="64"/>
    </location>
</feature>
<comment type="caution">
    <text evidence="1">The sequence shown here is derived from an EMBL/GenBank/DDBJ whole genome shotgun (WGS) entry which is preliminary data.</text>
</comment>
<keyword evidence="2" id="KW-1185">Reference proteome</keyword>
<dbReference type="EMBL" id="SRMP02000013">
    <property type="protein sequence ID" value="MFN0291691.1"/>
    <property type="molecule type" value="Genomic_DNA"/>
</dbReference>
<dbReference type="RefSeq" id="WP_212751602.1">
    <property type="nucleotide sequence ID" value="NZ_SRMP02000013.1"/>
</dbReference>
<evidence type="ECO:0000313" key="2">
    <source>
        <dbReference type="Proteomes" id="UP001517367"/>
    </source>
</evidence>
<sequence length="64" mass="7426">MCKGVLGGYFFSLKPIFFNLRKYQRKSAGEKIKTKMCKGVLGGYFFSLKPIFFNLRKHQRKSVG</sequence>
<gene>
    <name evidence="1" type="ORF">E5L68_009810</name>
</gene>
<accession>A0ABW9JHL7</accession>
<proteinExistence type="predicted"/>
<organism evidence="1 2">
    <name type="scientific">Pedobacter helvus</name>
    <dbReference type="NCBI Taxonomy" id="2563444"/>
    <lineage>
        <taxon>Bacteria</taxon>
        <taxon>Pseudomonadati</taxon>
        <taxon>Bacteroidota</taxon>
        <taxon>Sphingobacteriia</taxon>
        <taxon>Sphingobacteriales</taxon>
        <taxon>Sphingobacteriaceae</taxon>
        <taxon>Pedobacter</taxon>
    </lineage>
</organism>
<evidence type="ECO:0000313" key="1">
    <source>
        <dbReference type="EMBL" id="MFN0291691.1"/>
    </source>
</evidence>
<dbReference type="Proteomes" id="UP001517367">
    <property type="component" value="Unassembled WGS sequence"/>
</dbReference>
<reference evidence="1 2" key="1">
    <citation type="submission" date="2024-12" db="EMBL/GenBank/DDBJ databases">
        <authorList>
            <person name="Hu S."/>
        </authorList>
    </citation>
    <scope>NUCLEOTIDE SEQUENCE [LARGE SCALE GENOMIC DNA]</scope>
    <source>
        <strain evidence="1 2">P-25</strain>
    </source>
</reference>